<organism evidence="1">
    <name type="scientific">Singulisphaera sp. Ch08</name>
    <dbReference type="NCBI Taxonomy" id="3120278"/>
    <lineage>
        <taxon>Bacteria</taxon>
        <taxon>Pseudomonadati</taxon>
        <taxon>Planctomycetota</taxon>
        <taxon>Planctomycetia</taxon>
        <taxon>Isosphaerales</taxon>
        <taxon>Isosphaeraceae</taxon>
        <taxon>Singulisphaera</taxon>
    </lineage>
</organism>
<name>A0AAU7C9Q8_9BACT</name>
<sequence>MPILTYLTSEKHAGLIRRSGIRGATGGFGAHRGVFCMPVLPDYFTTHQWLRELKRRGQRTIVAIDFRLRSDAPAWVGHYNQPHVETTVGGAVGMLMELADTRGFEVIVPRSIRPDEILRVRKVRQVLGWRYFPDAHGKRPTCACRMCLPKGTIKSSRLRHRLDPTGENY</sequence>
<protein>
    <submittedName>
        <fullName evidence="1">Uncharacterized protein</fullName>
    </submittedName>
</protein>
<dbReference type="AlphaFoldDB" id="A0AAU7C9Q8"/>
<reference evidence="1" key="1">
    <citation type="submission" date="2024-05" db="EMBL/GenBank/DDBJ databases">
        <title>Planctomycetes of the genus Singulisphaera possess chitinolytic capabilities.</title>
        <authorList>
            <person name="Ivanova A."/>
        </authorList>
    </citation>
    <scope>NUCLEOTIDE SEQUENCE</scope>
    <source>
        <strain evidence="1">Ch08T</strain>
    </source>
</reference>
<accession>A0AAU7C9Q8</accession>
<dbReference type="EMBL" id="CP155447">
    <property type="protein sequence ID" value="XBH01865.1"/>
    <property type="molecule type" value="Genomic_DNA"/>
</dbReference>
<evidence type="ECO:0000313" key="1">
    <source>
        <dbReference type="EMBL" id="XBH01865.1"/>
    </source>
</evidence>
<dbReference type="RefSeq" id="WP_406694610.1">
    <property type="nucleotide sequence ID" value="NZ_CP155447.1"/>
</dbReference>
<gene>
    <name evidence="1" type="ORF">V5E97_26430</name>
</gene>
<proteinExistence type="predicted"/>